<feature type="domain" description="Terpene synthase metal-binding" evidence="7">
    <location>
        <begin position="571"/>
        <end position="811"/>
    </location>
</feature>
<dbReference type="SFLD" id="SFLDG01019">
    <property type="entry name" value="Terpene_Cyclase_Like_1_C_Termi"/>
    <property type="match status" value="1"/>
</dbReference>
<gene>
    <name evidence="9" type="ORF">F0562_018949</name>
</gene>
<dbReference type="InterPro" id="IPR054722">
    <property type="entry name" value="PolX-like_BBD"/>
</dbReference>
<evidence type="ECO:0000256" key="4">
    <source>
        <dbReference type="ARBA" id="ARBA00023239"/>
    </source>
</evidence>
<dbReference type="InterPro" id="IPR008949">
    <property type="entry name" value="Isoprenoid_synthase_dom_sf"/>
</dbReference>
<dbReference type="Gene3D" id="1.10.600.10">
    <property type="entry name" value="Farnesyl Diphosphate Synthase"/>
    <property type="match status" value="1"/>
</dbReference>
<dbReference type="InterPro" id="IPR001906">
    <property type="entry name" value="Terpene_synth_N"/>
</dbReference>
<keyword evidence="10" id="KW-1185">Reference proteome</keyword>
<sequence>MNMVIEDELQALLLLSSLSDSWETLVVTMSNSAPDGKLSMGQVSSSLFNEETRIKLASTNNAQALVSENRGRRKTGVTRDVGNPKEDHNLEESPLKKENVITVIVGIGAVCIRTSVGCTMTLRDVRHVPDLRLNLISGIALDREGYVNYFGNSIWKLTKGSLVVARERIEKPKSTVDIVVDLTHNTPPLEHVEDGGEVQEEPVRDETPLMTDDMLESDNEVEMPEEETVEQREQPHQQELVEPQVRKSTREHRPSTKYSSFGAYSPKYKVGPNFTTSSYPHTTLLAVAMSHGISVSAHLSIVPNDIPQAGNTKLTDSPVSTQTTYKWSTPQDLALVSDTSKQQKYMTGYCNFTDGFHIEHARKLKEVRHLFSKVGDDDPLQGLIMIDAIQRLGFDYYFQEEIEAVLQRQYMAISDTHFDKNDLYEVSLRFRLLRQEGHNVLADVFNIFRGKDGVFKEKLSTDIKGLMGLYEASHLSMEGEEILDEAANFSSRHLNAWVTNLGDHHQARIVRTTLQYPYHKSLARFTGKSFLRDFKGTNEWENLLRELANLDCQLLQSIHQKEMLQVSEWWKELGLAKQLKFARDQPLKWYMWSMVVFTDPSLSEQRIDLTKPISLVYIIDDIFDVYGTLDDLTLFTEAVNRWEFAAIEKLPDYMKICFKALYDITNEISNKVYREHGFNPIVSLQKTWASLCNAFLVEAKWFASGHWPTAEDYLKNGIVSSGVYVVLIHIFFLLGHGTTKETANLVNEITQGIISSVAKILRLWDDLGDAKDENQDGHDGSYIEYYMKEHQGLSVKVAKQHVNGMISDSWKCLNQGCISPNPLSASFIKACLNAARMVPLMYNYDDNHQLPLLQDHIKSMLFDGVSSQLGVQ</sequence>
<dbReference type="Pfam" id="PF22936">
    <property type="entry name" value="Pol_BBD"/>
    <property type="match status" value="1"/>
</dbReference>
<feature type="compositionally biased region" description="Basic and acidic residues" evidence="5">
    <location>
        <begin position="82"/>
        <end position="92"/>
    </location>
</feature>
<dbReference type="Proteomes" id="UP000325577">
    <property type="component" value="Linkage Group LG9"/>
</dbReference>
<dbReference type="SFLD" id="SFLDS00005">
    <property type="entry name" value="Isoprenoid_Synthase_Type_I"/>
    <property type="match status" value="1"/>
</dbReference>
<dbReference type="CDD" id="cd00684">
    <property type="entry name" value="Terpene_cyclase_plant_C1"/>
    <property type="match status" value="1"/>
</dbReference>
<protein>
    <submittedName>
        <fullName evidence="9">Uncharacterized protein</fullName>
    </submittedName>
</protein>
<dbReference type="InterPro" id="IPR008930">
    <property type="entry name" value="Terpenoid_cyclase/PrenylTrfase"/>
</dbReference>
<dbReference type="InterPro" id="IPR050148">
    <property type="entry name" value="Terpene_synthase-like"/>
</dbReference>
<proteinExistence type="predicted"/>
<keyword evidence="2" id="KW-0479">Metal-binding</keyword>
<dbReference type="GO" id="GO:0016102">
    <property type="term" value="P:diterpenoid biosynthetic process"/>
    <property type="evidence" value="ECO:0007669"/>
    <property type="project" value="InterPro"/>
</dbReference>
<dbReference type="Pfam" id="PF01397">
    <property type="entry name" value="Terpene_synth"/>
    <property type="match status" value="1"/>
</dbReference>
<dbReference type="Gene3D" id="1.50.10.130">
    <property type="entry name" value="Terpene synthase, N-terminal domain"/>
    <property type="match status" value="1"/>
</dbReference>
<dbReference type="GO" id="GO:0010333">
    <property type="term" value="F:terpene synthase activity"/>
    <property type="evidence" value="ECO:0007669"/>
    <property type="project" value="InterPro"/>
</dbReference>
<name>A0A5J4ZAL9_9ASTE</name>
<dbReference type="InterPro" id="IPR034741">
    <property type="entry name" value="Terpene_cyclase-like_1_C"/>
</dbReference>
<dbReference type="AlphaFoldDB" id="A0A5J4ZAL9"/>
<dbReference type="FunFam" id="1.10.600.10:FF:000007">
    <property type="entry name" value="Isoprene synthase, chloroplastic"/>
    <property type="match status" value="1"/>
</dbReference>
<feature type="region of interest" description="Disordered" evidence="5">
    <location>
        <begin position="68"/>
        <end position="92"/>
    </location>
</feature>
<organism evidence="9 10">
    <name type="scientific">Nyssa sinensis</name>
    <dbReference type="NCBI Taxonomy" id="561372"/>
    <lineage>
        <taxon>Eukaryota</taxon>
        <taxon>Viridiplantae</taxon>
        <taxon>Streptophyta</taxon>
        <taxon>Embryophyta</taxon>
        <taxon>Tracheophyta</taxon>
        <taxon>Spermatophyta</taxon>
        <taxon>Magnoliopsida</taxon>
        <taxon>eudicotyledons</taxon>
        <taxon>Gunneridae</taxon>
        <taxon>Pentapetalae</taxon>
        <taxon>asterids</taxon>
        <taxon>Cornales</taxon>
        <taxon>Nyssaceae</taxon>
        <taxon>Nyssa</taxon>
    </lineage>
</organism>
<dbReference type="PANTHER" id="PTHR31225:SF0">
    <property type="entry name" value="S-(+)-LINALOOL SYNTHASE, CHLOROPLASTIC"/>
    <property type="match status" value="1"/>
</dbReference>
<dbReference type="GO" id="GO:0000287">
    <property type="term" value="F:magnesium ion binding"/>
    <property type="evidence" value="ECO:0007669"/>
    <property type="project" value="InterPro"/>
</dbReference>
<reference evidence="9 10" key="1">
    <citation type="submission" date="2019-09" db="EMBL/GenBank/DDBJ databases">
        <title>A chromosome-level genome assembly of the Chinese tupelo Nyssa sinensis.</title>
        <authorList>
            <person name="Yang X."/>
            <person name="Kang M."/>
            <person name="Yang Y."/>
            <person name="Xiong H."/>
            <person name="Wang M."/>
            <person name="Zhang Z."/>
            <person name="Wang Z."/>
            <person name="Wu H."/>
            <person name="Ma T."/>
            <person name="Liu J."/>
            <person name="Xi Z."/>
        </authorList>
    </citation>
    <scope>NUCLEOTIDE SEQUENCE [LARGE SCALE GENOMIC DNA]</scope>
    <source>
        <strain evidence="9">J267</strain>
        <tissue evidence="9">Leaf</tissue>
    </source>
</reference>
<dbReference type="InterPro" id="IPR005630">
    <property type="entry name" value="Terpene_synthase_metal-bd"/>
</dbReference>
<dbReference type="SUPFAM" id="SSF48576">
    <property type="entry name" value="Terpenoid synthases"/>
    <property type="match status" value="1"/>
</dbReference>
<evidence type="ECO:0000256" key="3">
    <source>
        <dbReference type="ARBA" id="ARBA00022842"/>
    </source>
</evidence>
<feature type="domain" description="Terpene synthase N-terminal" evidence="6">
    <location>
        <begin position="358"/>
        <end position="509"/>
    </location>
</feature>
<dbReference type="InterPro" id="IPR044814">
    <property type="entry name" value="Terpene_cyclase_plant_C1"/>
</dbReference>
<feature type="region of interest" description="Disordered" evidence="5">
    <location>
        <begin position="186"/>
        <end position="262"/>
    </location>
</feature>
<evidence type="ECO:0000313" key="10">
    <source>
        <dbReference type="Proteomes" id="UP000325577"/>
    </source>
</evidence>
<evidence type="ECO:0000256" key="5">
    <source>
        <dbReference type="SAM" id="MobiDB-lite"/>
    </source>
</evidence>
<dbReference type="Pfam" id="PF03936">
    <property type="entry name" value="Terpene_synth_C"/>
    <property type="match status" value="1"/>
</dbReference>
<dbReference type="OrthoDB" id="1921927at2759"/>
<comment type="cofactor">
    <cofactor evidence="1">
        <name>Mg(2+)</name>
        <dbReference type="ChEBI" id="CHEBI:18420"/>
    </cofactor>
</comment>
<evidence type="ECO:0000256" key="1">
    <source>
        <dbReference type="ARBA" id="ARBA00001946"/>
    </source>
</evidence>
<dbReference type="SUPFAM" id="SSF48239">
    <property type="entry name" value="Terpenoid cyclases/Protein prenyltransferases"/>
    <property type="match status" value="1"/>
</dbReference>
<feature type="compositionally biased region" description="Acidic residues" evidence="5">
    <location>
        <begin position="213"/>
        <end position="228"/>
    </location>
</feature>
<feature type="domain" description="Retrovirus-related Pol polyprotein from transposon TNT 1-94-like beta-barrel" evidence="8">
    <location>
        <begin position="102"/>
        <end position="146"/>
    </location>
</feature>
<evidence type="ECO:0000313" key="9">
    <source>
        <dbReference type="EMBL" id="KAA8515440.1"/>
    </source>
</evidence>
<evidence type="ECO:0000259" key="6">
    <source>
        <dbReference type="Pfam" id="PF01397"/>
    </source>
</evidence>
<evidence type="ECO:0000259" key="7">
    <source>
        <dbReference type="Pfam" id="PF03936"/>
    </source>
</evidence>
<accession>A0A5J4ZAL9</accession>
<evidence type="ECO:0000256" key="2">
    <source>
        <dbReference type="ARBA" id="ARBA00022723"/>
    </source>
</evidence>
<dbReference type="InterPro" id="IPR036965">
    <property type="entry name" value="Terpene_synth_N_sf"/>
</dbReference>
<dbReference type="EMBL" id="CM018052">
    <property type="protein sequence ID" value="KAA8515440.1"/>
    <property type="molecule type" value="Genomic_DNA"/>
</dbReference>
<keyword evidence="4" id="KW-0456">Lyase</keyword>
<dbReference type="PANTHER" id="PTHR31225">
    <property type="entry name" value="OS04G0344100 PROTEIN-RELATED"/>
    <property type="match status" value="1"/>
</dbReference>
<keyword evidence="3" id="KW-0460">Magnesium</keyword>
<evidence type="ECO:0000259" key="8">
    <source>
        <dbReference type="Pfam" id="PF22936"/>
    </source>
</evidence>